<name>A0A6A5UAQ5_9PLEO</name>
<dbReference type="EMBL" id="ML976980">
    <property type="protein sequence ID" value="KAF1961818.1"/>
    <property type="molecule type" value="Genomic_DNA"/>
</dbReference>
<dbReference type="AlphaFoldDB" id="A0A6A5UAQ5"/>
<protein>
    <recommendedName>
        <fullName evidence="3">F-box domain-containing protein</fullName>
    </recommendedName>
</protein>
<dbReference type="Proteomes" id="UP000800035">
    <property type="component" value="Unassembled WGS sequence"/>
</dbReference>
<evidence type="ECO:0000313" key="1">
    <source>
        <dbReference type="EMBL" id="KAF1961818.1"/>
    </source>
</evidence>
<sequence length="272" mass="30926">MSAPPMAPPNFLSLPPELLLGMRDFLPPDAILSLKLTHPIFNNTLPSLPDLKTRIITLSPCARFSIERLRILSTTAPGLHENRDDVRQRCRLCKHIYPLKMFTSSNSPACEVETFVTGNPRPEVVDLPPYVCAWHVARLTRKIYTGPGGRNEWVSDMRNMCMHNGCIQGWEECRCGCDSCGYQMVRTYTRYMNSTTECRKFIFWRNMNEESEDPLERSKGRLYVRESSISLPVAYDIEPTTEFNDQRGAGVAAIASGWRAMRAKFVAVITNI</sequence>
<accession>A0A6A5UAQ5</accession>
<reference evidence="1" key="1">
    <citation type="journal article" date="2020" name="Stud. Mycol.">
        <title>101 Dothideomycetes genomes: a test case for predicting lifestyles and emergence of pathogens.</title>
        <authorList>
            <person name="Haridas S."/>
            <person name="Albert R."/>
            <person name="Binder M."/>
            <person name="Bloem J."/>
            <person name="Labutti K."/>
            <person name="Salamov A."/>
            <person name="Andreopoulos B."/>
            <person name="Baker S."/>
            <person name="Barry K."/>
            <person name="Bills G."/>
            <person name="Bluhm B."/>
            <person name="Cannon C."/>
            <person name="Castanera R."/>
            <person name="Culley D."/>
            <person name="Daum C."/>
            <person name="Ezra D."/>
            <person name="Gonzalez J."/>
            <person name="Henrissat B."/>
            <person name="Kuo A."/>
            <person name="Liang C."/>
            <person name="Lipzen A."/>
            <person name="Lutzoni F."/>
            <person name="Magnuson J."/>
            <person name="Mondo S."/>
            <person name="Nolan M."/>
            <person name="Ohm R."/>
            <person name="Pangilinan J."/>
            <person name="Park H.-J."/>
            <person name="Ramirez L."/>
            <person name="Alfaro M."/>
            <person name="Sun H."/>
            <person name="Tritt A."/>
            <person name="Yoshinaga Y."/>
            <person name="Zwiers L.-H."/>
            <person name="Turgeon B."/>
            <person name="Goodwin S."/>
            <person name="Spatafora J."/>
            <person name="Crous P."/>
            <person name="Grigoriev I."/>
        </authorList>
    </citation>
    <scope>NUCLEOTIDE SEQUENCE</scope>
    <source>
        <strain evidence="1">CBS 675.92</strain>
    </source>
</reference>
<evidence type="ECO:0000313" key="2">
    <source>
        <dbReference type="Proteomes" id="UP000800035"/>
    </source>
</evidence>
<dbReference type="OrthoDB" id="3939900at2759"/>
<organism evidence="1 2">
    <name type="scientific">Byssothecium circinans</name>
    <dbReference type="NCBI Taxonomy" id="147558"/>
    <lineage>
        <taxon>Eukaryota</taxon>
        <taxon>Fungi</taxon>
        <taxon>Dikarya</taxon>
        <taxon>Ascomycota</taxon>
        <taxon>Pezizomycotina</taxon>
        <taxon>Dothideomycetes</taxon>
        <taxon>Pleosporomycetidae</taxon>
        <taxon>Pleosporales</taxon>
        <taxon>Massarineae</taxon>
        <taxon>Massarinaceae</taxon>
        <taxon>Byssothecium</taxon>
    </lineage>
</organism>
<evidence type="ECO:0008006" key="3">
    <source>
        <dbReference type="Google" id="ProtNLM"/>
    </source>
</evidence>
<keyword evidence="2" id="KW-1185">Reference proteome</keyword>
<gene>
    <name evidence="1" type="ORF">CC80DRAFT_488225</name>
</gene>
<proteinExistence type="predicted"/>